<dbReference type="InterPro" id="IPR002052">
    <property type="entry name" value="DNA_methylase_N6_adenine_CS"/>
</dbReference>
<dbReference type="GO" id="GO:0032259">
    <property type="term" value="P:methylation"/>
    <property type="evidence" value="ECO:0007669"/>
    <property type="project" value="UniProtKB-KW"/>
</dbReference>
<sequence length="144" mass="17078">MNVHYSSNSNEWTTPQHLFDELNREYHFTLDPCATHENAKCEKYFTEKENGLLQDWSDDVVFMNPPYGREIKYWIKKAYEESLNGAIVVCLIPARTDTTYWHDYIFDEADDIRFLKGRLKFGDSKNSAPFPSAIIVYKREFEME</sequence>
<gene>
    <name evidence="1" type="ORF">10S3_9</name>
</gene>
<dbReference type="Pfam" id="PF05869">
    <property type="entry name" value="Dam"/>
    <property type="match status" value="1"/>
</dbReference>
<dbReference type="GO" id="GO:0009007">
    <property type="term" value="F:site-specific DNA-methyltransferase (adenine-specific) activity"/>
    <property type="evidence" value="ECO:0007669"/>
    <property type="project" value="InterPro"/>
</dbReference>
<proteinExistence type="predicted"/>
<keyword evidence="1" id="KW-0808">Transferase</keyword>
<dbReference type="GO" id="GO:0009307">
    <property type="term" value="P:DNA restriction-modification system"/>
    <property type="evidence" value="ECO:0007669"/>
    <property type="project" value="InterPro"/>
</dbReference>
<reference evidence="1" key="1">
    <citation type="submission" date="2017-06" db="EMBL/GenBank/DDBJ databases">
        <title>Novel phages from South African skin metaviromes.</title>
        <authorList>
            <person name="van Zyl L.J."/>
            <person name="Abrahams Y."/>
            <person name="Stander E.A."/>
            <person name="Kirby B.M."/>
            <person name="Clavaud C."/>
            <person name="Farcet C."/>
            <person name="Breton L."/>
            <person name="Trindade M.I."/>
        </authorList>
    </citation>
    <scope>NUCLEOTIDE SEQUENCE</scope>
</reference>
<dbReference type="InterPro" id="IPR008593">
    <property type="entry name" value="Dam_MeTrfase"/>
</dbReference>
<organism evidence="1">
    <name type="scientific">uncultured Caudovirales phage</name>
    <dbReference type="NCBI Taxonomy" id="2100421"/>
    <lineage>
        <taxon>Viruses</taxon>
        <taxon>Duplodnaviria</taxon>
        <taxon>Heunggongvirae</taxon>
        <taxon>Uroviricota</taxon>
        <taxon>Caudoviricetes</taxon>
        <taxon>Peduoviridae</taxon>
        <taxon>Maltschvirus</taxon>
        <taxon>Maltschvirus maltsch</taxon>
    </lineage>
</organism>
<dbReference type="PROSITE" id="PS00092">
    <property type="entry name" value="N6_MTASE"/>
    <property type="match status" value="1"/>
</dbReference>
<dbReference type="GO" id="GO:0003677">
    <property type="term" value="F:DNA binding"/>
    <property type="evidence" value="ECO:0007669"/>
    <property type="project" value="InterPro"/>
</dbReference>
<accession>A0A2H4JDW3</accession>
<evidence type="ECO:0000313" key="1">
    <source>
        <dbReference type="EMBL" id="ASN72899.1"/>
    </source>
</evidence>
<name>A0A2H4JDW3_9CAUD</name>
<dbReference type="EMBL" id="MF417983">
    <property type="protein sequence ID" value="ASN72899.1"/>
    <property type="molecule type" value="Genomic_DNA"/>
</dbReference>
<keyword evidence="1" id="KW-0489">Methyltransferase</keyword>
<protein>
    <submittedName>
        <fullName evidence="1">Putative DNA methyltransferase</fullName>
    </submittedName>
</protein>